<name>A0A9X4M611_9CYAN</name>
<dbReference type="AlphaFoldDB" id="A0A9X4M611"/>
<accession>A0A9X4M611</accession>
<dbReference type="Proteomes" id="UP001152872">
    <property type="component" value="Unassembled WGS sequence"/>
</dbReference>
<comment type="caution">
    <text evidence="2">The sequence shown here is derived from an EMBL/GenBank/DDBJ whole genome shotgun (WGS) entry which is preliminary data.</text>
</comment>
<dbReference type="InterPro" id="IPR026411">
    <property type="entry name" value="Cyanosort_A_assoc"/>
</dbReference>
<reference evidence="2" key="1">
    <citation type="submission" date="2019-05" db="EMBL/GenBank/DDBJ databases">
        <title>Whole genome sequencing of Pseudanabaena catenata USMAC16.</title>
        <authorList>
            <person name="Khan Z."/>
            <person name="Omar W.M."/>
            <person name="Convey P."/>
            <person name="Merican F."/>
            <person name="Najimudin N."/>
        </authorList>
    </citation>
    <scope>NUCLEOTIDE SEQUENCE</scope>
    <source>
        <strain evidence="2">USMAC16</strain>
    </source>
</reference>
<sequence>MPKERDKTSETNQDHLSNYPKKQIPLNNSLITPTSQKFRMGLLMVLVSGSLLVFGRSVIDSTIGKPTPFTFPEQITLEPDQTKLEAQGDIVDPKEFFGQPKYLFGKKYKYSLDGMPIDIDLRYAVGSEGDLYYYIKGVTNIEISEEDLRKQSIRKDPIGFYATFTRQDRVYLTACINPRGISTVTSEQFNDNASSRVMDRDILIGWLLGQKDLRDRRCLWTLMSTPITSESDLHATSQKLEKVWISWYEWWKPRFPQP</sequence>
<dbReference type="EMBL" id="VBTY01000044">
    <property type="protein sequence ID" value="MDG3494393.1"/>
    <property type="molecule type" value="Genomic_DNA"/>
</dbReference>
<organism evidence="2 3">
    <name type="scientific">Pseudanabaena catenata USMAC16</name>
    <dbReference type="NCBI Taxonomy" id="1855837"/>
    <lineage>
        <taxon>Bacteria</taxon>
        <taxon>Bacillati</taxon>
        <taxon>Cyanobacteriota</taxon>
        <taxon>Cyanophyceae</taxon>
        <taxon>Pseudanabaenales</taxon>
        <taxon>Pseudanabaenaceae</taxon>
        <taxon>Pseudanabaena</taxon>
    </lineage>
</organism>
<keyword evidence="3" id="KW-1185">Reference proteome</keyword>
<feature type="compositionally biased region" description="Basic and acidic residues" evidence="1">
    <location>
        <begin position="1"/>
        <end position="13"/>
    </location>
</feature>
<proteinExistence type="predicted"/>
<evidence type="ECO:0000256" key="1">
    <source>
        <dbReference type="SAM" id="MobiDB-lite"/>
    </source>
</evidence>
<gene>
    <name evidence="2" type="ORF">FEV09_07460</name>
</gene>
<feature type="region of interest" description="Disordered" evidence="1">
    <location>
        <begin position="1"/>
        <end position="22"/>
    </location>
</feature>
<protein>
    <submittedName>
        <fullName evidence="2">Cyanoexosortase A system-associated protein</fullName>
    </submittedName>
</protein>
<dbReference type="NCBIfam" id="TIGR04153">
    <property type="entry name" value="cyanosortA_assc"/>
    <property type="match status" value="1"/>
</dbReference>
<evidence type="ECO:0000313" key="2">
    <source>
        <dbReference type="EMBL" id="MDG3494393.1"/>
    </source>
</evidence>
<evidence type="ECO:0000313" key="3">
    <source>
        <dbReference type="Proteomes" id="UP001152872"/>
    </source>
</evidence>
<dbReference type="RefSeq" id="WP_009626467.1">
    <property type="nucleotide sequence ID" value="NZ_VBTY01000044.1"/>
</dbReference>